<dbReference type="Pfam" id="PF13384">
    <property type="entry name" value="HTH_23"/>
    <property type="match status" value="1"/>
</dbReference>
<evidence type="ECO:0000313" key="1">
    <source>
        <dbReference type="EMBL" id="GAA4825544.1"/>
    </source>
</evidence>
<dbReference type="SUPFAM" id="SSF46689">
    <property type="entry name" value="Homeodomain-like"/>
    <property type="match status" value="1"/>
</dbReference>
<protein>
    <recommendedName>
        <fullName evidence="3">DDE transposase family protein</fullName>
    </recommendedName>
</protein>
<comment type="caution">
    <text evidence="1">The sequence shown here is derived from an EMBL/GenBank/DDBJ whole genome shotgun (WGS) entry which is preliminary data.</text>
</comment>
<dbReference type="InterPro" id="IPR036388">
    <property type="entry name" value="WH-like_DNA-bd_sf"/>
</dbReference>
<evidence type="ECO:0000313" key="2">
    <source>
        <dbReference type="Proteomes" id="UP001500298"/>
    </source>
</evidence>
<accession>A0ABP9D796</accession>
<reference evidence="2" key="1">
    <citation type="journal article" date="2019" name="Int. J. Syst. Evol. Microbiol.">
        <title>The Global Catalogue of Microorganisms (GCM) 10K type strain sequencing project: providing services to taxonomists for standard genome sequencing and annotation.</title>
        <authorList>
            <consortium name="The Broad Institute Genomics Platform"/>
            <consortium name="The Broad Institute Genome Sequencing Center for Infectious Disease"/>
            <person name="Wu L."/>
            <person name="Ma J."/>
        </authorList>
    </citation>
    <scope>NUCLEOTIDE SEQUENCE [LARGE SCALE GENOMIC DNA]</scope>
    <source>
        <strain evidence="2">JCM 18326</strain>
    </source>
</reference>
<dbReference type="InterPro" id="IPR009057">
    <property type="entry name" value="Homeodomain-like_sf"/>
</dbReference>
<dbReference type="Proteomes" id="UP001500298">
    <property type="component" value="Unassembled WGS sequence"/>
</dbReference>
<gene>
    <name evidence="1" type="ORF">GCM10023331_07520</name>
</gene>
<sequence length="153" mass="17688">MLIAKKRKTMTASEKKKAMAERLFINDGESTQKIAEFMGVTERTIQRWVKEGDWQKRRELLLSAPHKIKEYLDKMILDSMKEDSDSGALAKKADAINKMVSAREKMGDKITANTVVSVFKEFNHFLIEIDNQFAAQLTKYEMQFVQHKAELEV</sequence>
<name>A0ABP9D796_9BACT</name>
<organism evidence="1 2">
    <name type="scientific">Algivirga pacifica</name>
    <dbReference type="NCBI Taxonomy" id="1162670"/>
    <lineage>
        <taxon>Bacteria</taxon>
        <taxon>Pseudomonadati</taxon>
        <taxon>Bacteroidota</taxon>
        <taxon>Cytophagia</taxon>
        <taxon>Cytophagales</taxon>
        <taxon>Flammeovirgaceae</taxon>
        <taxon>Algivirga</taxon>
    </lineage>
</organism>
<dbReference type="Gene3D" id="1.10.10.10">
    <property type="entry name" value="Winged helix-like DNA-binding domain superfamily/Winged helix DNA-binding domain"/>
    <property type="match status" value="1"/>
</dbReference>
<keyword evidence="2" id="KW-1185">Reference proteome</keyword>
<proteinExistence type="predicted"/>
<dbReference type="EMBL" id="BAABJX010000016">
    <property type="protein sequence ID" value="GAA4825544.1"/>
    <property type="molecule type" value="Genomic_DNA"/>
</dbReference>
<evidence type="ECO:0008006" key="3">
    <source>
        <dbReference type="Google" id="ProtNLM"/>
    </source>
</evidence>